<dbReference type="Proteomes" id="UP000053611">
    <property type="component" value="Unassembled WGS sequence"/>
</dbReference>
<dbReference type="AlphaFoldDB" id="A0A0J0XCZ7"/>
<accession>A0A0J0XCZ7</accession>
<dbReference type="PANTHER" id="PTHR41814:SF1">
    <property type="entry name" value="CELLULASE"/>
    <property type="match status" value="1"/>
</dbReference>
<gene>
    <name evidence="4" type="ORF">CC85DRAFT_280264</name>
</gene>
<organism evidence="4 5">
    <name type="scientific">Cutaneotrichosporon oleaginosum</name>
    <dbReference type="NCBI Taxonomy" id="879819"/>
    <lineage>
        <taxon>Eukaryota</taxon>
        <taxon>Fungi</taxon>
        <taxon>Dikarya</taxon>
        <taxon>Basidiomycota</taxon>
        <taxon>Agaricomycotina</taxon>
        <taxon>Tremellomycetes</taxon>
        <taxon>Trichosporonales</taxon>
        <taxon>Trichosporonaceae</taxon>
        <taxon>Cutaneotrichosporon</taxon>
    </lineage>
</organism>
<protein>
    <submittedName>
        <fullName evidence="4">Six-hairpin glycosidase</fullName>
    </submittedName>
</protein>
<sequence length="433" mass="45766">MRTIFAAAALAATAHAVHLTPEQLNTVWDHAVRLSNFSWENGTIGQTLLEWKYPQLSVFAATAPLPLPDLTPDQVPDIVRLASDTLANRPRNFSNPALPAASSSGEAPQRRQETPTSPLLEDGAAGDPPSVGVAVLVADKAMGGAQVNGVSFMQAAQSQLDYLLYGVPRNADGAISHRAASAQLWADNVYMVPPFMAYFGAVTNNQTLVQAAFDQIAAYRKGLQDGETKLWRHMSEGPEAEDPNLWATGNAWAAAGIMRVLATIKRSQFAGAMGDQMTQLQVWAAEIMTASKKYMTHDGLLRNYINNGTDFVDAAATALMASAGFRMSTLNLTNDHVDMAVSMLAGASRNVNATGFLVNVTDPYSFHKPGTYSPEGNAFVVLGYAAYNDWERMGKPGNTRGKDPLAGGAGRVGVSAVVGAGAAAAAALAALVV</sequence>
<dbReference type="Pfam" id="PF07470">
    <property type="entry name" value="Glyco_hydro_88"/>
    <property type="match status" value="1"/>
</dbReference>
<name>A0A0J0XCZ7_9TREE</name>
<dbReference type="GO" id="GO:0005975">
    <property type="term" value="P:carbohydrate metabolic process"/>
    <property type="evidence" value="ECO:0007669"/>
    <property type="project" value="InterPro"/>
</dbReference>
<evidence type="ECO:0000313" key="5">
    <source>
        <dbReference type="Proteomes" id="UP000053611"/>
    </source>
</evidence>
<evidence type="ECO:0000313" key="4">
    <source>
        <dbReference type="EMBL" id="KLT38936.1"/>
    </source>
</evidence>
<dbReference type="InterPro" id="IPR008928">
    <property type="entry name" value="6-hairpin_glycosidase_sf"/>
</dbReference>
<evidence type="ECO:0000256" key="1">
    <source>
        <dbReference type="ARBA" id="ARBA00022801"/>
    </source>
</evidence>
<keyword evidence="3" id="KW-0732">Signal</keyword>
<evidence type="ECO:0000256" key="2">
    <source>
        <dbReference type="SAM" id="MobiDB-lite"/>
    </source>
</evidence>
<dbReference type="RefSeq" id="XP_018275427.1">
    <property type="nucleotide sequence ID" value="XM_018421580.1"/>
</dbReference>
<evidence type="ECO:0000256" key="3">
    <source>
        <dbReference type="SAM" id="SignalP"/>
    </source>
</evidence>
<proteinExistence type="predicted"/>
<dbReference type="GeneID" id="28982183"/>
<dbReference type="SUPFAM" id="SSF48208">
    <property type="entry name" value="Six-hairpin glycosidases"/>
    <property type="match status" value="1"/>
</dbReference>
<reference evidence="4 5" key="1">
    <citation type="submission" date="2015-03" db="EMBL/GenBank/DDBJ databases">
        <title>Genomics and transcriptomics of the oil-accumulating basidiomycete yeast T. oleaginosus allow insights into substrate utilization and the diverse evolutionary trajectories of mating systems in fungi.</title>
        <authorList>
            <consortium name="DOE Joint Genome Institute"/>
            <person name="Kourist R."/>
            <person name="Kracht O."/>
            <person name="Bracharz F."/>
            <person name="Lipzen A."/>
            <person name="Nolan M."/>
            <person name="Ohm R."/>
            <person name="Grigoriev I."/>
            <person name="Sun S."/>
            <person name="Heitman J."/>
            <person name="Bruck T."/>
            <person name="Nowrousian M."/>
        </authorList>
    </citation>
    <scope>NUCLEOTIDE SEQUENCE [LARGE SCALE GENOMIC DNA]</scope>
    <source>
        <strain evidence="4 5">IBC0246</strain>
    </source>
</reference>
<dbReference type="PANTHER" id="PTHR41814">
    <property type="entry name" value="EXPRESSED PROTEIN"/>
    <property type="match status" value="1"/>
</dbReference>
<feature type="region of interest" description="Disordered" evidence="2">
    <location>
        <begin position="90"/>
        <end position="126"/>
    </location>
</feature>
<keyword evidence="4" id="KW-0326">Glycosidase</keyword>
<keyword evidence="1" id="KW-0378">Hydrolase</keyword>
<keyword evidence="5" id="KW-1185">Reference proteome</keyword>
<dbReference type="Gene3D" id="1.50.10.10">
    <property type="match status" value="1"/>
</dbReference>
<dbReference type="EMBL" id="KQ087276">
    <property type="protein sequence ID" value="KLT38936.1"/>
    <property type="molecule type" value="Genomic_DNA"/>
</dbReference>
<feature type="signal peptide" evidence="3">
    <location>
        <begin position="1"/>
        <end position="16"/>
    </location>
</feature>
<dbReference type="OrthoDB" id="4138492at2759"/>
<feature type="compositionally biased region" description="Polar residues" evidence="2">
    <location>
        <begin position="91"/>
        <end position="106"/>
    </location>
</feature>
<dbReference type="GO" id="GO:0016798">
    <property type="term" value="F:hydrolase activity, acting on glycosyl bonds"/>
    <property type="evidence" value="ECO:0007669"/>
    <property type="project" value="UniProtKB-KW"/>
</dbReference>
<dbReference type="InterPro" id="IPR012341">
    <property type="entry name" value="6hp_glycosidase-like_sf"/>
</dbReference>
<feature type="chain" id="PRO_5005245336" evidence="3">
    <location>
        <begin position="17"/>
        <end position="433"/>
    </location>
</feature>
<dbReference type="InterPro" id="IPR010905">
    <property type="entry name" value="Glyco_hydro_88"/>
</dbReference>